<evidence type="ECO:0000313" key="9">
    <source>
        <dbReference type="Proteomes" id="UP000261560"/>
    </source>
</evidence>
<name>A0A3B3BH68_ORYME</name>
<evidence type="ECO:0000256" key="4">
    <source>
        <dbReference type="ARBA" id="ARBA00022833"/>
    </source>
</evidence>
<keyword evidence="2" id="KW-0677">Repeat</keyword>
<dbReference type="FunFam" id="3.30.160.60:FF:000446">
    <property type="entry name" value="Zinc finger protein"/>
    <property type="match status" value="1"/>
</dbReference>
<dbReference type="Ensembl" id="ENSOMET00000008981.1">
    <property type="protein sequence ID" value="ENSOMEP00000004547.1"/>
    <property type="gene ID" value="ENSOMEG00000005509.1"/>
</dbReference>
<proteinExistence type="predicted"/>
<dbReference type="SMART" id="SM00355">
    <property type="entry name" value="ZnF_C2H2"/>
    <property type="match status" value="1"/>
</dbReference>
<organism evidence="8 9">
    <name type="scientific">Oryzias melastigma</name>
    <name type="common">Marine medaka</name>
    <dbReference type="NCBI Taxonomy" id="30732"/>
    <lineage>
        <taxon>Eukaryota</taxon>
        <taxon>Metazoa</taxon>
        <taxon>Chordata</taxon>
        <taxon>Craniata</taxon>
        <taxon>Vertebrata</taxon>
        <taxon>Euteleostomi</taxon>
        <taxon>Actinopterygii</taxon>
        <taxon>Neopterygii</taxon>
        <taxon>Teleostei</taxon>
        <taxon>Neoteleostei</taxon>
        <taxon>Acanthomorphata</taxon>
        <taxon>Ovalentaria</taxon>
        <taxon>Atherinomorphae</taxon>
        <taxon>Beloniformes</taxon>
        <taxon>Adrianichthyidae</taxon>
        <taxon>Oryziinae</taxon>
        <taxon>Oryzias</taxon>
    </lineage>
</organism>
<dbReference type="GO" id="GO:0000978">
    <property type="term" value="F:RNA polymerase II cis-regulatory region sequence-specific DNA binding"/>
    <property type="evidence" value="ECO:0007669"/>
    <property type="project" value="TreeGrafter"/>
</dbReference>
<keyword evidence="4" id="KW-0862">Zinc</keyword>
<keyword evidence="5" id="KW-0539">Nucleus</keyword>
<dbReference type="Proteomes" id="UP000261560">
    <property type="component" value="Unplaced"/>
</dbReference>
<feature type="domain" description="C2H2-type" evidence="7">
    <location>
        <begin position="11"/>
        <end position="38"/>
    </location>
</feature>
<dbReference type="InterPro" id="IPR013087">
    <property type="entry name" value="Znf_C2H2_type"/>
</dbReference>
<evidence type="ECO:0000256" key="3">
    <source>
        <dbReference type="ARBA" id="ARBA00022771"/>
    </source>
</evidence>
<dbReference type="SUPFAM" id="SSF57667">
    <property type="entry name" value="beta-beta-alpha zinc fingers"/>
    <property type="match status" value="1"/>
</dbReference>
<keyword evidence="3 6" id="KW-0863">Zinc-finger</keyword>
<evidence type="ECO:0000313" key="8">
    <source>
        <dbReference type="Ensembl" id="ENSOMEP00000004547.1"/>
    </source>
</evidence>
<reference evidence="8" key="1">
    <citation type="submission" date="2025-08" db="UniProtKB">
        <authorList>
            <consortium name="Ensembl"/>
        </authorList>
    </citation>
    <scope>IDENTIFICATION</scope>
</reference>
<dbReference type="GO" id="GO:0008270">
    <property type="term" value="F:zinc ion binding"/>
    <property type="evidence" value="ECO:0007669"/>
    <property type="project" value="UniProtKB-KW"/>
</dbReference>
<dbReference type="PaxDb" id="30732-ENSOMEP00000004547"/>
<evidence type="ECO:0000256" key="2">
    <source>
        <dbReference type="ARBA" id="ARBA00022737"/>
    </source>
</evidence>
<dbReference type="GO" id="GO:0000981">
    <property type="term" value="F:DNA-binding transcription factor activity, RNA polymerase II-specific"/>
    <property type="evidence" value="ECO:0007669"/>
    <property type="project" value="TreeGrafter"/>
</dbReference>
<evidence type="ECO:0000256" key="1">
    <source>
        <dbReference type="ARBA" id="ARBA00022723"/>
    </source>
</evidence>
<dbReference type="PANTHER" id="PTHR23235">
    <property type="entry name" value="KRUEPPEL-LIKE TRANSCRIPTION FACTOR"/>
    <property type="match status" value="1"/>
</dbReference>
<dbReference type="OMA" id="YCAKEFT"/>
<evidence type="ECO:0000256" key="5">
    <source>
        <dbReference type="ARBA" id="ARBA00023242"/>
    </source>
</evidence>
<dbReference type="Gene3D" id="3.30.160.60">
    <property type="entry name" value="Classic Zinc Finger"/>
    <property type="match status" value="2"/>
</dbReference>
<dbReference type="Pfam" id="PF00096">
    <property type="entry name" value="zf-C2H2"/>
    <property type="match status" value="1"/>
</dbReference>
<accession>A0A3B3BH68</accession>
<keyword evidence="1" id="KW-0479">Metal-binding</keyword>
<reference evidence="8" key="2">
    <citation type="submission" date="2025-09" db="UniProtKB">
        <authorList>
            <consortium name="Ensembl"/>
        </authorList>
    </citation>
    <scope>IDENTIFICATION</scope>
</reference>
<dbReference type="GeneTree" id="ENSGT01150000286934"/>
<dbReference type="PROSITE" id="PS50157">
    <property type="entry name" value="ZINC_FINGER_C2H2_2"/>
    <property type="match status" value="1"/>
</dbReference>
<dbReference type="PROSITE" id="PS00028">
    <property type="entry name" value="ZINC_FINGER_C2H2_1"/>
    <property type="match status" value="1"/>
</dbReference>
<sequence>MNRTHTGEKPFICNKCNKSFSQINHLKTHIRTHTGEKPFKCNKCNKRFKPLMHLHPSTGIMEALFSQERGDSLKGTV</sequence>
<evidence type="ECO:0000259" key="7">
    <source>
        <dbReference type="PROSITE" id="PS50157"/>
    </source>
</evidence>
<dbReference type="AlphaFoldDB" id="A0A3B3BH68"/>
<protein>
    <recommendedName>
        <fullName evidence="7">C2H2-type domain-containing protein</fullName>
    </recommendedName>
</protein>
<dbReference type="FunFam" id="3.30.160.60:FF:000912">
    <property type="entry name" value="Zinc finger protein 660"/>
    <property type="match status" value="1"/>
</dbReference>
<keyword evidence="9" id="KW-1185">Reference proteome</keyword>
<dbReference type="InterPro" id="IPR036236">
    <property type="entry name" value="Znf_C2H2_sf"/>
</dbReference>
<dbReference type="PANTHER" id="PTHR23235:SF142">
    <property type="entry name" value="ZINC FINGER PROTEIN 384"/>
    <property type="match status" value="1"/>
</dbReference>
<dbReference type="STRING" id="30732.ENSOMEP00000004547"/>
<evidence type="ECO:0000256" key="6">
    <source>
        <dbReference type="PROSITE-ProRule" id="PRU00042"/>
    </source>
</evidence>